<organism evidence="2 3">
    <name type="scientific">Desulfomicrobium orale DSM 12838</name>
    <dbReference type="NCBI Taxonomy" id="888061"/>
    <lineage>
        <taxon>Bacteria</taxon>
        <taxon>Pseudomonadati</taxon>
        <taxon>Thermodesulfobacteriota</taxon>
        <taxon>Desulfovibrionia</taxon>
        <taxon>Desulfovibrionales</taxon>
        <taxon>Desulfomicrobiaceae</taxon>
        <taxon>Desulfomicrobium</taxon>
    </lineage>
</organism>
<accession>A0A0X8JQ31</accession>
<protein>
    <recommendedName>
        <fullName evidence="4">Tetratricopeptide repeat-like domain-containing protein</fullName>
    </recommendedName>
</protein>
<dbReference type="EMBL" id="CP014230">
    <property type="protein sequence ID" value="AMD92860.1"/>
    <property type="molecule type" value="Genomic_DNA"/>
</dbReference>
<keyword evidence="3" id="KW-1185">Reference proteome</keyword>
<dbReference type="OrthoDB" id="5470884at2"/>
<dbReference type="STRING" id="888061.AXF15_06905"/>
<dbReference type="Proteomes" id="UP000063964">
    <property type="component" value="Chromosome"/>
</dbReference>
<proteinExistence type="predicted"/>
<sequence>MEKENLDILKTIEQEMDTDVHPLLKMILDNIKAIGVAVFLIVAAVAVYSGMDVYREKERAKAVSELGLLLETADPAERMQKLESFVASAPSDIRLGARLELASLYMEQNEFEKAAAVWKNVESESKDQFSVVAALAESRALMLKNDYAKAVDILVKAQKNAGSAMRPMISSALAFAAEKAGQKDLAIAEYTALKEANPGGADFLDHKIARIKS</sequence>
<dbReference type="RefSeq" id="WP_066605190.1">
    <property type="nucleotide sequence ID" value="NZ_CP014230.1"/>
</dbReference>
<dbReference type="SUPFAM" id="SSF48452">
    <property type="entry name" value="TPR-like"/>
    <property type="match status" value="1"/>
</dbReference>
<name>A0A0X8JQ31_9BACT</name>
<evidence type="ECO:0008006" key="4">
    <source>
        <dbReference type="Google" id="ProtNLM"/>
    </source>
</evidence>
<evidence type="ECO:0000313" key="3">
    <source>
        <dbReference type="Proteomes" id="UP000063964"/>
    </source>
</evidence>
<dbReference type="KEGG" id="doa:AXF15_06905"/>
<gene>
    <name evidence="2" type="ORF">AXF15_06905</name>
</gene>
<dbReference type="Gene3D" id="1.25.40.10">
    <property type="entry name" value="Tetratricopeptide repeat domain"/>
    <property type="match status" value="1"/>
</dbReference>
<feature type="transmembrane region" description="Helical" evidence="1">
    <location>
        <begin position="31"/>
        <end position="51"/>
    </location>
</feature>
<keyword evidence="1" id="KW-1133">Transmembrane helix</keyword>
<dbReference type="InterPro" id="IPR011990">
    <property type="entry name" value="TPR-like_helical_dom_sf"/>
</dbReference>
<evidence type="ECO:0000313" key="2">
    <source>
        <dbReference type="EMBL" id="AMD92860.1"/>
    </source>
</evidence>
<keyword evidence="1" id="KW-0812">Transmembrane</keyword>
<keyword evidence="1" id="KW-0472">Membrane</keyword>
<reference evidence="3" key="1">
    <citation type="submission" date="2016-02" db="EMBL/GenBank/DDBJ databases">
        <authorList>
            <person name="Holder M.E."/>
            <person name="Ajami N.J."/>
            <person name="Petrosino J.F."/>
        </authorList>
    </citation>
    <scope>NUCLEOTIDE SEQUENCE [LARGE SCALE GENOMIC DNA]</scope>
    <source>
        <strain evidence="3">DSM 12838</strain>
    </source>
</reference>
<evidence type="ECO:0000256" key="1">
    <source>
        <dbReference type="SAM" id="Phobius"/>
    </source>
</evidence>
<dbReference type="AlphaFoldDB" id="A0A0X8JQ31"/>